<keyword evidence="2" id="KW-1185">Reference proteome</keyword>
<gene>
    <name evidence="1" type="primary">FMP23</name>
    <name evidence="1" type="ORF">FIM1_321</name>
</gene>
<organism evidence="1 2">
    <name type="scientific">Kluyveromyces marxianus</name>
    <name type="common">Yeast</name>
    <name type="synonym">Candida kefyr</name>
    <dbReference type="NCBI Taxonomy" id="4911"/>
    <lineage>
        <taxon>Eukaryota</taxon>
        <taxon>Fungi</taxon>
        <taxon>Dikarya</taxon>
        <taxon>Ascomycota</taxon>
        <taxon>Saccharomycotina</taxon>
        <taxon>Saccharomycetes</taxon>
        <taxon>Saccharomycetales</taxon>
        <taxon>Saccharomycetaceae</taxon>
        <taxon>Kluyveromyces</taxon>
    </lineage>
</organism>
<accession>A0ABX6ERG0</accession>
<sequence>MIKFTRAFRTFAPVSSKSVSNRIIIPPVTQVNYGQPSLKALQSEYKQLPDNSNFIEKYYNELQTFRDEFLVPHLNKQYTDFEENPDDLVFEIEKYIECQVIPKHSVYTQKSDLMAHGEQLPMVYCDTVGDKMIIERFLDFCRGVRHTLRLNGGHSVIFDIMLQSNSVFEDFERRRASS</sequence>
<evidence type="ECO:0000313" key="1">
    <source>
        <dbReference type="EMBL" id="QGN13678.1"/>
    </source>
</evidence>
<dbReference type="Pfam" id="PF17315">
    <property type="entry name" value="FMP23"/>
    <property type="match status" value="1"/>
</dbReference>
<evidence type="ECO:0000313" key="2">
    <source>
        <dbReference type="Proteomes" id="UP000422736"/>
    </source>
</evidence>
<dbReference type="Proteomes" id="UP000422736">
    <property type="component" value="Chromosome 1"/>
</dbReference>
<proteinExistence type="predicted"/>
<reference evidence="1 2" key="1">
    <citation type="submission" date="2016-03" db="EMBL/GenBank/DDBJ databases">
        <title>How can Kluyveromyces marxianus grow so fast - potential evolutionary course in Saccharomyces Complex revealed by comparative genomics.</title>
        <authorList>
            <person name="Mo W."/>
            <person name="Lu W."/>
            <person name="Yang X."/>
            <person name="Qi J."/>
            <person name="Lv H."/>
        </authorList>
    </citation>
    <scope>NUCLEOTIDE SEQUENCE [LARGE SCALE GENOMIC DNA]</scope>
    <source>
        <strain evidence="1 2">FIM1</strain>
    </source>
</reference>
<dbReference type="EMBL" id="CP015054">
    <property type="protein sequence ID" value="QGN13678.1"/>
    <property type="molecule type" value="Genomic_DNA"/>
</dbReference>
<dbReference type="InterPro" id="IPR035283">
    <property type="entry name" value="Fmp23"/>
</dbReference>
<protein>
    <submittedName>
        <fullName evidence="1">Protein FMP23</fullName>
    </submittedName>
</protein>
<name>A0ABX6ERG0_KLUMA</name>